<organism evidence="2 3">
    <name type="scientific">Deinococcus xinjiangensis</name>
    <dbReference type="NCBI Taxonomy" id="457454"/>
    <lineage>
        <taxon>Bacteria</taxon>
        <taxon>Thermotogati</taxon>
        <taxon>Deinococcota</taxon>
        <taxon>Deinococci</taxon>
        <taxon>Deinococcales</taxon>
        <taxon>Deinococcaceae</taxon>
        <taxon>Deinococcus</taxon>
    </lineage>
</organism>
<dbReference type="Proteomes" id="UP001458946">
    <property type="component" value="Unassembled WGS sequence"/>
</dbReference>
<proteinExistence type="predicted"/>
<dbReference type="InterPro" id="IPR051603">
    <property type="entry name" value="Zinc-ADH_QOR/CCCR"/>
</dbReference>
<evidence type="ECO:0000313" key="3">
    <source>
        <dbReference type="Proteomes" id="UP001458946"/>
    </source>
</evidence>
<dbReference type="RefSeq" id="WP_353540281.1">
    <property type="nucleotide sequence ID" value="NZ_BAABRN010000001.1"/>
</dbReference>
<dbReference type="EMBL" id="BAABRN010000001">
    <property type="protein sequence ID" value="GAA5500286.1"/>
    <property type="molecule type" value="Genomic_DNA"/>
</dbReference>
<keyword evidence="3" id="KW-1185">Reference proteome</keyword>
<protein>
    <submittedName>
        <fullName evidence="2">Uncharacterized protein</fullName>
    </submittedName>
</protein>
<reference evidence="2 3" key="1">
    <citation type="submission" date="2024-02" db="EMBL/GenBank/DDBJ databases">
        <title>Deinococcus xinjiangensis NBRC 107630.</title>
        <authorList>
            <person name="Ichikawa N."/>
            <person name="Katano-Makiyama Y."/>
            <person name="Hidaka K."/>
        </authorList>
    </citation>
    <scope>NUCLEOTIDE SEQUENCE [LARGE SCALE GENOMIC DNA]</scope>
    <source>
        <strain evidence="2 3">NBRC 107630</strain>
    </source>
</reference>
<comment type="caution">
    <text evidence="2">The sequence shown here is derived from an EMBL/GenBank/DDBJ whole genome shotgun (WGS) entry which is preliminary data.</text>
</comment>
<accession>A0ABP9V6N4</accession>
<dbReference type="InterPro" id="IPR011032">
    <property type="entry name" value="GroES-like_sf"/>
</dbReference>
<keyword evidence="1" id="KW-0521">NADP</keyword>
<gene>
    <name evidence="2" type="ORF">Dxin01_00006</name>
</gene>
<evidence type="ECO:0000313" key="2">
    <source>
        <dbReference type="EMBL" id="GAA5500286.1"/>
    </source>
</evidence>
<dbReference type="PANTHER" id="PTHR44154">
    <property type="entry name" value="QUINONE OXIDOREDUCTASE"/>
    <property type="match status" value="1"/>
</dbReference>
<sequence length="81" mass="9069">MKAAYLDRYGPNDVVKIGFLPQPQPSPHDLLVRVRAASVNPVDLIIRSGRLRPILPYTLPLILEGSAGLQRNRSSHRKSRD</sequence>
<dbReference type="PANTHER" id="PTHR44154:SF1">
    <property type="entry name" value="QUINONE OXIDOREDUCTASE"/>
    <property type="match status" value="1"/>
</dbReference>
<dbReference type="Gene3D" id="3.90.180.10">
    <property type="entry name" value="Medium-chain alcohol dehydrogenases, catalytic domain"/>
    <property type="match status" value="1"/>
</dbReference>
<dbReference type="SUPFAM" id="SSF50129">
    <property type="entry name" value="GroES-like"/>
    <property type="match status" value="1"/>
</dbReference>
<name>A0ABP9V6N4_9DEIO</name>
<evidence type="ECO:0000256" key="1">
    <source>
        <dbReference type="ARBA" id="ARBA00022857"/>
    </source>
</evidence>